<dbReference type="GO" id="GO:0005886">
    <property type="term" value="C:plasma membrane"/>
    <property type="evidence" value="ECO:0007669"/>
    <property type="project" value="TreeGrafter"/>
</dbReference>
<reference evidence="4 5" key="1">
    <citation type="submission" date="2020-08" db="EMBL/GenBank/DDBJ databases">
        <title>Genomic Encyclopedia of Type Strains, Phase IV (KMG-IV): sequencing the most valuable type-strain genomes for metagenomic binning, comparative biology and taxonomic classification.</title>
        <authorList>
            <person name="Goeker M."/>
        </authorList>
    </citation>
    <scope>NUCLEOTIDE SEQUENCE [LARGE SCALE GENOMIC DNA]</scope>
    <source>
        <strain evidence="4 5">DSM 22975</strain>
    </source>
</reference>
<evidence type="ECO:0000313" key="5">
    <source>
        <dbReference type="Proteomes" id="UP000585721"/>
    </source>
</evidence>
<dbReference type="AlphaFoldDB" id="A0A841GQJ4"/>
<dbReference type="InterPro" id="IPR052894">
    <property type="entry name" value="AsmA-related"/>
</dbReference>
<evidence type="ECO:0000256" key="2">
    <source>
        <dbReference type="SAM" id="Phobius"/>
    </source>
</evidence>
<dbReference type="EMBL" id="JACHGR010000010">
    <property type="protein sequence ID" value="MBB6056842.1"/>
    <property type="molecule type" value="Genomic_DNA"/>
</dbReference>
<dbReference type="InterPro" id="IPR007844">
    <property type="entry name" value="AsmA"/>
</dbReference>
<dbReference type="RefSeq" id="WP_188027561.1">
    <property type="nucleotide sequence ID" value="NZ_JACHGR010000010.1"/>
</dbReference>
<keyword evidence="2" id="KW-1133">Transmembrane helix</keyword>
<dbReference type="PANTHER" id="PTHR30441:SF8">
    <property type="entry name" value="DUF748 DOMAIN-CONTAINING PROTEIN"/>
    <property type="match status" value="1"/>
</dbReference>
<evidence type="ECO:0000259" key="3">
    <source>
        <dbReference type="Pfam" id="PF05170"/>
    </source>
</evidence>
<feature type="transmembrane region" description="Helical" evidence="2">
    <location>
        <begin position="12"/>
        <end position="30"/>
    </location>
</feature>
<feature type="region of interest" description="Disordered" evidence="1">
    <location>
        <begin position="655"/>
        <end position="679"/>
    </location>
</feature>
<organism evidence="4 5">
    <name type="scientific">Tolumonas osonensis</name>
    <dbReference type="NCBI Taxonomy" id="675874"/>
    <lineage>
        <taxon>Bacteria</taxon>
        <taxon>Pseudomonadati</taxon>
        <taxon>Pseudomonadota</taxon>
        <taxon>Gammaproteobacteria</taxon>
        <taxon>Aeromonadales</taxon>
        <taxon>Aeromonadaceae</taxon>
        <taxon>Tolumonas</taxon>
    </lineage>
</organism>
<keyword evidence="2" id="KW-0812">Transmembrane</keyword>
<accession>A0A841GQJ4</accession>
<feature type="compositionally biased region" description="Polar residues" evidence="1">
    <location>
        <begin position="657"/>
        <end position="666"/>
    </location>
</feature>
<sequence>MAFFMHRAFRWFLYTILALVAAIWLTLGLLKPEHLKGPFVAWVQQQTGLPLEIGKLNYNPLYPNIVLAENVTLGPDIRVGKIYLEIAGGSWWQRQLHIAHLDIINPQITWRPGLQLPQPLRQLQVDDLTIDKLQLRWPEGSLQDGALHLTNWHPIRDGELIPLADVSFDASIGQLQYAAFRAGKTRMQGALNAKQLNIEELESNIFHGAAAARLNWDLNKNQLIFRELALANWQLDLQTLSAVTPRLPHLSAEQVSLENVSAIDLSRRFALNQVSGTLEKLQWQPGQLPTFEYQGKVGEYTDGLFQLTDMQGEGRLREQDWRMRLNGAAYAGKFTADLEGIRQPATLTINELQLSDMQPELQPGWREWLATQPFQQIDLRRLDISHLSLISFDDSVPLTVKWLDLFLTDLRWTGQSLQSSNHKARLEGSWLELVWQTLVSRKAEFQAELADNKITLEHFNTQLEESDFTVSGQLGLIPAIPHQLKASLKKFDLEQLSDMLGPRYPFAGKSDLSVDLQATGYDMAALRQSLQGTASLAVQDLFVDGLKLDSWLDEQLTPAAPAPQSFEQLTGKLRGGDTAFNHAYLQMQASKGVLDFSGSAFESITHLVGVKQGIDLNKQQWQLQLGLLNDRNQPELLGTMTGALNAPQLQFHLPGRNATSWSTQPISYPPQGRQGSLRE</sequence>
<protein>
    <recommendedName>
        <fullName evidence="3">AsmA domain-containing protein</fullName>
    </recommendedName>
</protein>
<evidence type="ECO:0000313" key="4">
    <source>
        <dbReference type="EMBL" id="MBB6056842.1"/>
    </source>
</evidence>
<dbReference type="Pfam" id="PF05170">
    <property type="entry name" value="AsmA"/>
    <property type="match status" value="1"/>
</dbReference>
<gene>
    <name evidence="4" type="ORF">HNR75_002789</name>
</gene>
<dbReference type="GO" id="GO:0090313">
    <property type="term" value="P:regulation of protein targeting to membrane"/>
    <property type="evidence" value="ECO:0007669"/>
    <property type="project" value="TreeGrafter"/>
</dbReference>
<comment type="caution">
    <text evidence="4">The sequence shown here is derived from an EMBL/GenBank/DDBJ whole genome shotgun (WGS) entry which is preliminary data.</text>
</comment>
<feature type="domain" description="AsmA" evidence="3">
    <location>
        <begin position="451"/>
        <end position="594"/>
    </location>
</feature>
<proteinExistence type="predicted"/>
<dbReference type="Proteomes" id="UP000585721">
    <property type="component" value="Unassembled WGS sequence"/>
</dbReference>
<keyword evidence="2" id="KW-0472">Membrane</keyword>
<evidence type="ECO:0000256" key="1">
    <source>
        <dbReference type="SAM" id="MobiDB-lite"/>
    </source>
</evidence>
<keyword evidence="5" id="KW-1185">Reference proteome</keyword>
<name>A0A841GQJ4_9GAMM</name>
<dbReference type="PANTHER" id="PTHR30441">
    <property type="entry name" value="DUF748 DOMAIN-CONTAINING PROTEIN"/>
    <property type="match status" value="1"/>
</dbReference>